<sequence length="229" mass="23533">MSNFRKFPDRVIVDKDGTDVASTASNAVFGEQVTADGTSATDNTAAAVKVLVVGADGASTSTVLQQREPFIFRPAATALASGMVASGTRSGGPALTGAGTADQTEYSSYVTYEPYRGGKIDGLASGGVISGQLTFGYKVGTSTAAIKLTVDIRNKAGTAVTALALTSTLAATTAEQFATYDIPHLLTVTNFNAVPFDVRHGNQSNLAGTAAITRIMESSYIQGEFEPGT</sequence>
<gene>
    <name evidence="1" type="ORF">LCGC14_0385230</name>
</gene>
<dbReference type="AlphaFoldDB" id="A0A0F9VNG0"/>
<accession>A0A0F9VNG0</accession>
<dbReference type="EMBL" id="LAZR01000317">
    <property type="protein sequence ID" value="KKN75021.1"/>
    <property type="molecule type" value="Genomic_DNA"/>
</dbReference>
<protein>
    <submittedName>
        <fullName evidence="1">Uncharacterized protein</fullName>
    </submittedName>
</protein>
<comment type="caution">
    <text evidence="1">The sequence shown here is derived from an EMBL/GenBank/DDBJ whole genome shotgun (WGS) entry which is preliminary data.</text>
</comment>
<proteinExistence type="predicted"/>
<evidence type="ECO:0000313" key="1">
    <source>
        <dbReference type="EMBL" id="KKN75021.1"/>
    </source>
</evidence>
<organism evidence="1">
    <name type="scientific">marine sediment metagenome</name>
    <dbReference type="NCBI Taxonomy" id="412755"/>
    <lineage>
        <taxon>unclassified sequences</taxon>
        <taxon>metagenomes</taxon>
        <taxon>ecological metagenomes</taxon>
    </lineage>
</organism>
<reference evidence="1" key="1">
    <citation type="journal article" date="2015" name="Nature">
        <title>Complex archaea that bridge the gap between prokaryotes and eukaryotes.</title>
        <authorList>
            <person name="Spang A."/>
            <person name="Saw J.H."/>
            <person name="Jorgensen S.L."/>
            <person name="Zaremba-Niedzwiedzka K."/>
            <person name="Martijn J."/>
            <person name="Lind A.E."/>
            <person name="van Eijk R."/>
            <person name="Schleper C."/>
            <person name="Guy L."/>
            <person name="Ettema T.J."/>
        </authorList>
    </citation>
    <scope>NUCLEOTIDE SEQUENCE</scope>
</reference>
<name>A0A0F9VNG0_9ZZZZ</name>